<keyword evidence="5 12" id="KW-0347">Helicase</keyword>
<dbReference type="Gene3D" id="3.40.50.300">
    <property type="entry name" value="P-loop containing nucleotide triphosphate hydrolases"/>
    <property type="match status" value="1"/>
</dbReference>
<evidence type="ECO:0000256" key="3">
    <source>
        <dbReference type="ARBA" id="ARBA00022741"/>
    </source>
</evidence>
<dbReference type="InterPro" id="IPR007693">
    <property type="entry name" value="DNA_helicase_DnaB-like_N"/>
</dbReference>
<evidence type="ECO:0000256" key="4">
    <source>
        <dbReference type="ARBA" id="ARBA00022801"/>
    </source>
</evidence>
<evidence type="ECO:0000256" key="6">
    <source>
        <dbReference type="ARBA" id="ARBA00022840"/>
    </source>
</evidence>
<evidence type="ECO:0000256" key="5">
    <source>
        <dbReference type="ARBA" id="ARBA00022806"/>
    </source>
</evidence>
<keyword evidence="8" id="KW-0413">Isomerase</keyword>
<name>A0A8S5UZX7_9CAUD</name>
<dbReference type="Gene3D" id="1.10.860.10">
    <property type="entry name" value="DNAb Helicase, Chain A"/>
    <property type="match status" value="1"/>
</dbReference>
<dbReference type="PROSITE" id="PS51199">
    <property type="entry name" value="SF4_HELICASE"/>
    <property type="match status" value="1"/>
</dbReference>
<evidence type="ECO:0000256" key="10">
    <source>
        <dbReference type="ARBA" id="ARBA00048954"/>
    </source>
</evidence>
<dbReference type="Pfam" id="PF03796">
    <property type="entry name" value="DnaB_C"/>
    <property type="match status" value="1"/>
</dbReference>
<keyword evidence="2" id="KW-0235">DNA replication</keyword>
<keyword evidence="4" id="KW-0378">Hydrolase</keyword>
<dbReference type="GO" id="GO:0006260">
    <property type="term" value="P:DNA replication"/>
    <property type="evidence" value="ECO:0007669"/>
    <property type="project" value="UniProtKB-KW"/>
</dbReference>
<dbReference type="PANTHER" id="PTHR30153:SF2">
    <property type="entry name" value="REPLICATIVE DNA HELICASE"/>
    <property type="match status" value="1"/>
</dbReference>
<keyword evidence="7" id="KW-0238">DNA-binding</keyword>
<organism evidence="12">
    <name type="scientific">Siphoviridae sp. ctBeL15</name>
    <dbReference type="NCBI Taxonomy" id="2825374"/>
    <lineage>
        <taxon>Viruses</taxon>
        <taxon>Duplodnaviria</taxon>
        <taxon>Heunggongvirae</taxon>
        <taxon>Uroviricota</taxon>
        <taxon>Caudoviricetes</taxon>
    </lineage>
</organism>
<feature type="domain" description="SF4 helicase" evidence="11">
    <location>
        <begin position="175"/>
        <end position="434"/>
    </location>
</feature>
<evidence type="ECO:0000256" key="8">
    <source>
        <dbReference type="ARBA" id="ARBA00023235"/>
    </source>
</evidence>
<dbReference type="InterPro" id="IPR027417">
    <property type="entry name" value="P-loop_NTPase"/>
</dbReference>
<keyword evidence="6" id="KW-0067">ATP-binding</keyword>
<dbReference type="InterPro" id="IPR016136">
    <property type="entry name" value="DNA_helicase_N/primase_C"/>
</dbReference>
<evidence type="ECO:0000256" key="1">
    <source>
        <dbReference type="ARBA" id="ARBA00008428"/>
    </source>
</evidence>
<dbReference type="PANTHER" id="PTHR30153">
    <property type="entry name" value="REPLICATIVE DNA HELICASE DNAB"/>
    <property type="match status" value="1"/>
</dbReference>
<protein>
    <recommendedName>
        <fullName evidence="9">DNA 5'-3' helicase</fullName>
        <ecNumber evidence="9">5.6.2.3</ecNumber>
    </recommendedName>
</protein>
<dbReference type="SUPFAM" id="SSF48024">
    <property type="entry name" value="N-terminal domain of DnaB helicase"/>
    <property type="match status" value="1"/>
</dbReference>
<dbReference type="GO" id="GO:0043139">
    <property type="term" value="F:5'-3' DNA helicase activity"/>
    <property type="evidence" value="ECO:0007669"/>
    <property type="project" value="UniProtKB-EC"/>
</dbReference>
<evidence type="ECO:0000256" key="2">
    <source>
        <dbReference type="ARBA" id="ARBA00022705"/>
    </source>
</evidence>
<dbReference type="GO" id="GO:0003677">
    <property type="term" value="F:DNA binding"/>
    <property type="evidence" value="ECO:0007669"/>
    <property type="project" value="UniProtKB-KW"/>
</dbReference>
<dbReference type="GO" id="GO:0005524">
    <property type="term" value="F:ATP binding"/>
    <property type="evidence" value="ECO:0007669"/>
    <property type="project" value="UniProtKB-KW"/>
</dbReference>
<comment type="catalytic activity">
    <reaction evidence="10">
        <text>ATP + H2O = ADP + phosphate + H(+)</text>
        <dbReference type="Rhea" id="RHEA:13065"/>
        <dbReference type="ChEBI" id="CHEBI:15377"/>
        <dbReference type="ChEBI" id="CHEBI:15378"/>
        <dbReference type="ChEBI" id="CHEBI:30616"/>
        <dbReference type="ChEBI" id="CHEBI:43474"/>
        <dbReference type="ChEBI" id="CHEBI:456216"/>
        <dbReference type="EC" id="5.6.2.3"/>
    </reaction>
</comment>
<dbReference type="SUPFAM" id="SSF52540">
    <property type="entry name" value="P-loop containing nucleoside triphosphate hydrolases"/>
    <property type="match status" value="1"/>
</dbReference>
<comment type="similarity">
    <text evidence="1">Belongs to the helicase family. DnaB subfamily.</text>
</comment>
<evidence type="ECO:0000313" key="12">
    <source>
        <dbReference type="EMBL" id="DAG00013.1"/>
    </source>
</evidence>
<proteinExistence type="inferred from homology"/>
<accession>A0A8S5UZX7</accession>
<dbReference type="EMBL" id="BK016176">
    <property type="protein sequence ID" value="DAG00013.1"/>
    <property type="molecule type" value="Genomic_DNA"/>
</dbReference>
<dbReference type="Pfam" id="PF00772">
    <property type="entry name" value="DnaB"/>
    <property type="match status" value="1"/>
</dbReference>
<evidence type="ECO:0000259" key="11">
    <source>
        <dbReference type="PROSITE" id="PS51199"/>
    </source>
</evidence>
<evidence type="ECO:0000256" key="9">
    <source>
        <dbReference type="ARBA" id="ARBA00044969"/>
    </source>
</evidence>
<keyword evidence="3" id="KW-0547">Nucleotide-binding</keyword>
<evidence type="ECO:0000256" key="7">
    <source>
        <dbReference type="ARBA" id="ARBA00023125"/>
    </source>
</evidence>
<dbReference type="GO" id="GO:0016787">
    <property type="term" value="F:hydrolase activity"/>
    <property type="evidence" value="ECO:0007669"/>
    <property type="project" value="UniProtKB-KW"/>
</dbReference>
<reference evidence="12" key="1">
    <citation type="journal article" date="2021" name="Proc. Natl. Acad. Sci. U.S.A.">
        <title>A Catalog of Tens of Thousands of Viruses from Human Metagenomes Reveals Hidden Associations with Chronic Diseases.</title>
        <authorList>
            <person name="Tisza M.J."/>
            <person name="Buck C.B."/>
        </authorList>
    </citation>
    <scope>NUCLEOTIDE SEQUENCE</scope>
    <source>
        <strain evidence="12">CtBeL15</strain>
    </source>
</reference>
<sequence length="460" mass="50937">MEIGVIEKAPAAEVALWQQDYSADAERAVIGSMLIDAACVKDLMKCLEGEDFFIQTNQDIFETVRRMYVAAKPIDGVTVADELERAGKYSSETRSYLVQCMEITPTSANAMEYAQIVRKKAEKRRFTQAVMDALTGEDDTQAAVAAICHQKMRSRRGGRLKTMSDAMSEAMNSVAGKKEGRIDTGFPLLDATLKGLWPGQLILVGARPGCGKSALCMEMTEHAARGGKTVLHITAEMLAGEVGERLLAKRTEGVTMDQLIDGVPETDEDLWMNIAYTASMEAKLPVYFYDGPDVTVSRIRELALGIDDLKMIVVDYLGLMIGEKDKKAENRNLELGGISRELKLLASELEIPIVAAAQLSRTVNETDKPKLSSLRDSGELEQNAVKVIFLWKTDPGDETQVGCTVAKNRRGRTGDVNFYFDGSKMTFTEMSYRTDNDEPADKFHQRPRRRRLEMGTVEGD</sequence>
<dbReference type="InterPro" id="IPR036185">
    <property type="entry name" value="DNA_heli_DnaB-like_N_sf"/>
</dbReference>
<dbReference type="InterPro" id="IPR007694">
    <property type="entry name" value="DNA_helicase_DnaB-like_C"/>
</dbReference>
<dbReference type="EC" id="5.6.2.3" evidence="9"/>